<dbReference type="InterPro" id="IPR002112">
    <property type="entry name" value="Leuzip_Jun"/>
</dbReference>
<keyword evidence="5" id="KW-0539">Nucleus</keyword>
<keyword evidence="4" id="KW-0804">Transcription</keyword>
<keyword evidence="9" id="KW-1185">Reference proteome</keyword>
<dbReference type="SUPFAM" id="SSF57959">
    <property type="entry name" value="Leucine zipper domain"/>
    <property type="match status" value="1"/>
</dbReference>
<evidence type="ECO:0000256" key="2">
    <source>
        <dbReference type="ARBA" id="ARBA00023015"/>
    </source>
</evidence>
<keyword evidence="2" id="KW-0805">Transcription regulation</keyword>
<organism evidence="8 9">
    <name type="scientific">Glonium stellatum</name>
    <dbReference type="NCBI Taxonomy" id="574774"/>
    <lineage>
        <taxon>Eukaryota</taxon>
        <taxon>Fungi</taxon>
        <taxon>Dikarya</taxon>
        <taxon>Ascomycota</taxon>
        <taxon>Pezizomycotina</taxon>
        <taxon>Dothideomycetes</taxon>
        <taxon>Pleosporomycetidae</taxon>
        <taxon>Gloniales</taxon>
        <taxon>Gloniaceae</taxon>
        <taxon>Glonium</taxon>
    </lineage>
</organism>
<dbReference type="SMART" id="SM00338">
    <property type="entry name" value="BRLZ"/>
    <property type="match status" value="1"/>
</dbReference>
<evidence type="ECO:0000256" key="3">
    <source>
        <dbReference type="ARBA" id="ARBA00023125"/>
    </source>
</evidence>
<dbReference type="GO" id="GO:0003700">
    <property type="term" value="F:DNA-binding transcription factor activity"/>
    <property type="evidence" value="ECO:0007669"/>
    <property type="project" value="InterPro"/>
</dbReference>
<dbReference type="GO" id="GO:0003677">
    <property type="term" value="F:DNA binding"/>
    <property type="evidence" value="ECO:0007669"/>
    <property type="project" value="UniProtKB-KW"/>
</dbReference>
<keyword evidence="6" id="KW-0175">Coiled coil</keyword>
<sequence length="81" mass="9390">KRESHLEKNRLAAHKCRQKKKEWVEELEMQARELTAIRAHLKSHVAMLREEVLALKNEVLSHANCGCGRIDAYLKQTATQI</sequence>
<keyword evidence="3" id="KW-0238">DNA-binding</keyword>
<evidence type="ECO:0000259" key="7">
    <source>
        <dbReference type="PROSITE" id="PS50217"/>
    </source>
</evidence>
<dbReference type="EMBL" id="KV750285">
    <property type="protein sequence ID" value="OCL05453.1"/>
    <property type="molecule type" value="Genomic_DNA"/>
</dbReference>
<evidence type="ECO:0000256" key="1">
    <source>
        <dbReference type="ARBA" id="ARBA00004123"/>
    </source>
</evidence>
<dbReference type="InterPro" id="IPR004827">
    <property type="entry name" value="bZIP"/>
</dbReference>
<evidence type="ECO:0000313" key="8">
    <source>
        <dbReference type="EMBL" id="OCL05453.1"/>
    </source>
</evidence>
<feature type="domain" description="BZIP" evidence="7">
    <location>
        <begin position="1"/>
        <end position="62"/>
    </location>
</feature>
<dbReference type="PRINTS" id="PR00043">
    <property type="entry name" value="LEUZIPPRJUN"/>
</dbReference>
<dbReference type="OrthoDB" id="295274at2759"/>
<accession>A0A8E2EVJ5</accession>
<comment type="subcellular location">
    <subcellularLocation>
        <location evidence="1">Nucleus</location>
    </subcellularLocation>
</comment>
<feature type="non-terminal residue" evidence="8">
    <location>
        <position position="1"/>
    </location>
</feature>
<dbReference type="InterPro" id="IPR051027">
    <property type="entry name" value="bZIP_transcription_factors"/>
</dbReference>
<evidence type="ECO:0000256" key="5">
    <source>
        <dbReference type="ARBA" id="ARBA00023242"/>
    </source>
</evidence>
<dbReference type="Proteomes" id="UP000250140">
    <property type="component" value="Unassembled WGS sequence"/>
</dbReference>
<feature type="non-terminal residue" evidence="8">
    <location>
        <position position="81"/>
    </location>
</feature>
<dbReference type="CDD" id="cd14687">
    <property type="entry name" value="bZIP_ATF2"/>
    <property type="match status" value="1"/>
</dbReference>
<dbReference type="Gene3D" id="1.20.5.170">
    <property type="match status" value="1"/>
</dbReference>
<dbReference type="PANTHER" id="PTHR19304">
    <property type="entry name" value="CYCLIC-AMP RESPONSE ELEMENT BINDING PROTEIN"/>
    <property type="match status" value="1"/>
</dbReference>
<dbReference type="PROSITE" id="PS50217">
    <property type="entry name" value="BZIP"/>
    <property type="match status" value="1"/>
</dbReference>
<feature type="coiled-coil region" evidence="6">
    <location>
        <begin position="24"/>
        <end position="58"/>
    </location>
</feature>
<name>A0A8E2EVJ5_9PEZI</name>
<dbReference type="AlphaFoldDB" id="A0A8E2EVJ5"/>
<proteinExistence type="predicted"/>
<gene>
    <name evidence="8" type="ORF">AOQ84DRAFT_269191</name>
</gene>
<evidence type="ECO:0000313" key="9">
    <source>
        <dbReference type="Proteomes" id="UP000250140"/>
    </source>
</evidence>
<reference evidence="8 9" key="1">
    <citation type="journal article" date="2016" name="Nat. Commun.">
        <title>Ectomycorrhizal ecology is imprinted in the genome of the dominant symbiotic fungus Cenococcum geophilum.</title>
        <authorList>
            <consortium name="DOE Joint Genome Institute"/>
            <person name="Peter M."/>
            <person name="Kohler A."/>
            <person name="Ohm R.A."/>
            <person name="Kuo A."/>
            <person name="Krutzmann J."/>
            <person name="Morin E."/>
            <person name="Arend M."/>
            <person name="Barry K.W."/>
            <person name="Binder M."/>
            <person name="Choi C."/>
            <person name="Clum A."/>
            <person name="Copeland A."/>
            <person name="Grisel N."/>
            <person name="Haridas S."/>
            <person name="Kipfer T."/>
            <person name="LaButti K."/>
            <person name="Lindquist E."/>
            <person name="Lipzen A."/>
            <person name="Maire R."/>
            <person name="Meier B."/>
            <person name="Mihaltcheva S."/>
            <person name="Molinier V."/>
            <person name="Murat C."/>
            <person name="Poggeler S."/>
            <person name="Quandt C.A."/>
            <person name="Sperisen C."/>
            <person name="Tritt A."/>
            <person name="Tisserant E."/>
            <person name="Crous P.W."/>
            <person name="Henrissat B."/>
            <person name="Nehls U."/>
            <person name="Egli S."/>
            <person name="Spatafora J.W."/>
            <person name="Grigoriev I.V."/>
            <person name="Martin F.M."/>
        </authorList>
    </citation>
    <scope>NUCLEOTIDE SEQUENCE [LARGE SCALE GENOMIC DNA]</scope>
    <source>
        <strain evidence="8 9">CBS 207.34</strain>
    </source>
</reference>
<evidence type="ECO:0000256" key="4">
    <source>
        <dbReference type="ARBA" id="ARBA00023163"/>
    </source>
</evidence>
<dbReference type="Pfam" id="PF00170">
    <property type="entry name" value="bZIP_1"/>
    <property type="match status" value="1"/>
</dbReference>
<protein>
    <recommendedName>
        <fullName evidence="7">BZIP domain-containing protein</fullName>
    </recommendedName>
</protein>
<dbReference type="GO" id="GO:0005634">
    <property type="term" value="C:nucleus"/>
    <property type="evidence" value="ECO:0007669"/>
    <property type="project" value="UniProtKB-SubCell"/>
</dbReference>
<evidence type="ECO:0000256" key="6">
    <source>
        <dbReference type="SAM" id="Coils"/>
    </source>
</evidence>
<dbReference type="InterPro" id="IPR046347">
    <property type="entry name" value="bZIP_sf"/>
</dbReference>